<dbReference type="EMBL" id="MU006716">
    <property type="protein sequence ID" value="KAF2627532.1"/>
    <property type="molecule type" value="Genomic_DNA"/>
</dbReference>
<keyword evidence="2" id="KW-1185">Reference proteome</keyword>
<name>A0ACB6S322_9PLEO</name>
<evidence type="ECO:0000313" key="2">
    <source>
        <dbReference type="Proteomes" id="UP000799754"/>
    </source>
</evidence>
<evidence type="ECO:0000313" key="1">
    <source>
        <dbReference type="EMBL" id="KAF2627532.1"/>
    </source>
</evidence>
<organism evidence="1 2">
    <name type="scientific">Macroventuria anomochaeta</name>
    <dbReference type="NCBI Taxonomy" id="301207"/>
    <lineage>
        <taxon>Eukaryota</taxon>
        <taxon>Fungi</taxon>
        <taxon>Dikarya</taxon>
        <taxon>Ascomycota</taxon>
        <taxon>Pezizomycotina</taxon>
        <taxon>Dothideomycetes</taxon>
        <taxon>Pleosporomycetidae</taxon>
        <taxon>Pleosporales</taxon>
        <taxon>Pleosporineae</taxon>
        <taxon>Didymellaceae</taxon>
        <taxon>Macroventuria</taxon>
    </lineage>
</organism>
<accession>A0ACB6S322</accession>
<comment type="caution">
    <text evidence="1">The sequence shown here is derived from an EMBL/GenBank/DDBJ whole genome shotgun (WGS) entry which is preliminary data.</text>
</comment>
<proteinExistence type="predicted"/>
<gene>
    <name evidence="1" type="ORF">BU25DRAFT_49713</name>
</gene>
<sequence>MGQYMPRLAAIRLSSVESRSRPQLHIALRAHRLAAASGPQAGVAFTVMATIGAPVILAAGLASSYSTHTSTRLIGITALQHRIATAVNIVRCASRSTRVLSSSSRY</sequence>
<reference evidence="1" key="1">
    <citation type="journal article" date="2020" name="Stud. Mycol.">
        <title>101 Dothideomycetes genomes: a test case for predicting lifestyles and emergence of pathogens.</title>
        <authorList>
            <person name="Haridas S."/>
            <person name="Albert R."/>
            <person name="Binder M."/>
            <person name="Bloem J."/>
            <person name="Labutti K."/>
            <person name="Salamov A."/>
            <person name="Andreopoulos B."/>
            <person name="Baker S."/>
            <person name="Barry K."/>
            <person name="Bills G."/>
            <person name="Bluhm B."/>
            <person name="Cannon C."/>
            <person name="Castanera R."/>
            <person name="Culley D."/>
            <person name="Daum C."/>
            <person name="Ezra D."/>
            <person name="Gonzalez J."/>
            <person name="Henrissat B."/>
            <person name="Kuo A."/>
            <person name="Liang C."/>
            <person name="Lipzen A."/>
            <person name="Lutzoni F."/>
            <person name="Magnuson J."/>
            <person name="Mondo S."/>
            <person name="Nolan M."/>
            <person name="Ohm R."/>
            <person name="Pangilinan J."/>
            <person name="Park H.-J."/>
            <person name="Ramirez L."/>
            <person name="Alfaro M."/>
            <person name="Sun H."/>
            <person name="Tritt A."/>
            <person name="Yoshinaga Y."/>
            <person name="Zwiers L.-H."/>
            <person name="Turgeon B."/>
            <person name="Goodwin S."/>
            <person name="Spatafora J."/>
            <person name="Crous P."/>
            <person name="Grigoriev I."/>
        </authorList>
    </citation>
    <scope>NUCLEOTIDE SEQUENCE</scope>
    <source>
        <strain evidence="1">CBS 525.71</strain>
    </source>
</reference>
<dbReference type="Proteomes" id="UP000799754">
    <property type="component" value="Unassembled WGS sequence"/>
</dbReference>
<protein>
    <submittedName>
        <fullName evidence="1">Uncharacterized protein</fullName>
    </submittedName>
</protein>